<evidence type="ECO:0000313" key="2">
    <source>
        <dbReference type="Proteomes" id="UP001149090"/>
    </source>
</evidence>
<name>A0A9Q0LVK7_ANAIG</name>
<dbReference type="SUPFAM" id="SSF82784">
    <property type="entry name" value="OsmC-like"/>
    <property type="match status" value="2"/>
</dbReference>
<evidence type="ECO:0000313" key="1">
    <source>
        <dbReference type="EMBL" id="KAJ5078248.1"/>
    </source>
</evidence>
<dbReference type="Gene3D" id="3.30.300.20">
    <property type="match status" value="2"/>
</dbReference>
<protein>
    <submittedName>
        <fullName evidence="1">Hydroperoxide reductase</fullName>
    </submittedName>
</protein>
<dbReference type="InterPro" id="IPR015946">
    <property type="entry name" value="KH_dom-like_a/b"/>
</dbReference>
<keyword evidence="2" id="KW-1185">Reference proteome</keyword>
<dbReference type="PANTHER" id="PTHR35368">
    <property type="entry name" value="HYDROPEROXIDE REDUCTASE"/>
    <property type="match status" value="1"/>
</dbReference>
<dbReference type="PANTHER" id="PTHR35368:SF1">
    <property type="entry name" value="HYDROPEROXIDE REDUCTASE"/>
    <property type="match status" value="1"/>
</dbReference>
<dbReference type="EMBL" id="JAPDFW010000054">
    <property type="protein sequence ID" value="KAJ5078248.1"/>
    <property type="molecule type" value="Genomic_DNA"/>
</dbReference>
<gene>
    <name evidence="1" type="ORF">M0811_05036</name>
</gene>
<proteinExistence type="predicted"/>
<dbReference type="AlphaFoldDB" id="A0A9Q0LVK7"/>
<dbReference type="Proteomes" id="UP001149090">
    <property type="component" value="Unassembled WGS sequence"/>
</dbReference>
<accession>A0A9Q0LVK7</accession>
<organism evidence="1 2">
    <name type="scientific">Anaeramoeba ignava</name>
    <name type="common">Anaerobic marine amoeba</name>
    <dbReference type="NCBI Taxonomy" id="1746090"/>
    <lineage>
        <taxon>Eukaryota</taxon>
        <taxon>Metamonada</taxon>
        <taxon>Anaeramoebidae</taxon>
        <taxon>Anaeramoeba</taxon>
    </lineage>
</organism>
<comment type="caution">
    <text evidence="1">The sequence shown here is derived from an EMBL/GenBank/DDBJ whole genome shotgun (WGS) entry which is preliminary data.</text>
</comment>
<reference evidence="1" key="1">
    <citation type="submission" date="2022-10" db="EMBL/GenBank/DDBJ databases">
        <title>Novel sulphate-reducing endosymbionts in the free-living metamonad Anaeramoeba.</title>
        <authorList>
            <person name="Jerlstrom-Hultqvist J."/>
            <person name="Cepicka I."/>
            <person name="Gallot-Lavallee L."/>
            <person name="Salas-Leiva D."/>
            <person name="Curtis B.A."/>
            <person name="Zahonova K."/>
            <person name="Pipaliya S."/>
            <person name="Dacks J."/>
            <person name="Roger A.J."/>
        </authorList>
    </citation>
    <scope>NUCLEOTIDE SEQUENCE</scope>
    <source>
        <strain evidence="1">BMAN</strain>
    </source>
</reference>
<sequence length="380" mass="43415">MQLKLNNVNKAALLRKIEEVKEKPQKSLMQTNLTFTFNPRAKLPISAKVYFENGSCHIPVDIPQILGGKERAPYPIDICNYALAAMHMKTFVNLCTFYNITLEKAKIRSYLHFDYGKLYGEKADKSTTTKFGFILSVFTKEPKEKIEKIHELTKQCSPAIYLAQNKIEIETETLITPNSKAEIKPKKHPLNGIDLEKVENFKEKSNESKDKIWPTILEGEWDCEGKTGHQFSARLFYGNGKYTDLFADERSFLGGESNAPSPVQYFLSSVSSCILVHFILLCTQKKIPIKTLLLETQIDKEFAAEFGLEAIPVIRNLSFHFEIDIDQDQSVCDELVRESLLRCPPVNMIVFSCSTENEIMVNQSFPQTFSFEKDKKCSMM</sequence>
<dbReference type="InterPro" id="IPR003718">
    <property type="entry name" value="OsmC/Ohr_fam"/>
</dbReference>
<dbReference type="InterPro" id="IPR052924">
    <property type="entry name" value="OsmC/Ohr_hydroprdx_reductase"/>
</dbReference>
<dbReference type="Pfam" id="PF02566">
    <property type="entry name" value="OsmC"/>
    <property type="match status" value="1"/>
</dbReference>
<dbReference type="InterPro" id="IPR036102">
    <property type="entry name" value="OsmC/Ohrsf"/>
</dbReference>